<organism evidence="6 7">
    <name type="scientific">Homarus americanus</name>
    <name type="common">American lobster</name>
    <dbReference type="NCBI Taxonomy" id="6706"/>
    <lineage>
        <taxon>Eukaryota</taxon>
        <taxon>Metazoa</taxon>
        <taxon>Ecdysozoa</taxon>
        <taxon>Arthropoda</taxon>
        <taxon>Crustacea</taxon>
        <taxon>Multicrustacea</taxon>
        <taxon>Malacostraca</taxon>
        <taxon>Eumalacostraca</taxon>
        <taxon>Eucarida</taxon>
        <taxon>Decapoda</taxon>
        <taxon>Pleocyemata</taxon>
        <taxon>Astacidea</taxon>
        <taxon>Nephropoidea</taxon>
        <taxon>Nephropidae</taxon>
        <taxon>Homarus</taxon>
    </lineage>
</organism>
<feature type="region of interest" description="Disordered" evidence="4">
    <location>
        <begin position="260"/>
        <end position="290"/>
    </location>
</feature>
<dbReference type="GO" id="GO:0008270">
    <property type="term" value="F:zinc ion binding"/>
    <property type="evidence" value="ECO:0007669"/>
    <property type="project" value="InterPro"/>
</dbReference>
<name>A0A8J5TLA6_HOMAM</name>
<feature type="compositionally biased region" description="Acidic residues" evidence="4">
    <location>
        <begin position="274"/>
        <end position="288"/>
    </location>
</feature>
<evidence type="ECO:0000256" key="1">
    <source>
        <dbReference type="ARBA" id="ARBA00001947"/>
    </source>
</evidence>
<proteinExistence type="inferred from homology"/>
<dbReference type="InterPro" id="IPR050821">
    <property type="entry name" value="Cytosolic_carboxypeptidase"/>
</dbReference>
<evidence type="ECO:0000256" key="2">
    <source>
        <dbReference type="ARBA" id="ARBA00005988"/>
    </source>
</evidence>
<evidence type="ECO:0000256" key="3">
    <source>
        <dbReference type="PROSITE-ProRule" id="PRU01379"/>
    </source>
</evidence>
<feature type="compositionally biased region" description="Basic residues" evidence="4">
    <location>
        <begin position="842"/>
        <end position="861"/>
    </location>
</feature>
<evidence type="ECO:0000313" key="6">
    <source>
        <dbReference type="EMBL" id="KAG7176790.1"/>
    </source>
</evidence>
<keyword evidence="7" id="KW-1185">Reference proteome</keyword>
<feature type="compositionally biased region" description="Low complexity" evidence="4">
    <location>
        <begin position="582"/>
        <end position="606"/>
    </location>
</feature>
<dbReference type="Proteomes" id="UP000747542">
    <property type="component" value="Unassembled WGS sequence"/>
</dbReference>
<dbReference type="AlphaFoldDB" id="A0A8J5TLA6"/>
<sequence>MTGEGMTGEDMTGEGMTGEDMTGEGMTGEDMTGESMTGEDMTGEGMTGEDMTGEGMREYDSILLPHPVLLSLLILCYSPCLTLFYSPSLTLCYSPCLTLCYSPSLTLCYSPCLTLCYSPCLTLCYSPSLTLCYSPSLTLCYSPCLTLCYSPWRRTRLPPENVYYYRSEEHRGHYILSFAMCFDVEQDVYQFSLTYPYSYARLQAFLSLHDEKNLPFYWRHTLAYTVMKRRCDLLTITSPENYRGPVQALVEARGAAVEAATKAATSLPTPQRPDEDENEDEDEDEDEDHVPVPLRTRLPRRVVVVMARVHGGESPTSFIVQGMIELLQGQGSEANTIREHIVFIIVPMVNPDGVYIGNYRSSLMGFDLNRAWGEASPWGHPTIHAARDLLLHLDHAQWCELDLVLDLHAHSSLLGTFIYGNSYDDVYRHERHIVFPKMLSHACEDYNHYNTIYNKDPAKANTARRWLCNNLKDSANVYSINTSIYGNIVRAVLDYYQFLGLIPYTSPSAQPLHDLPRGKGPASPPLHTRHSRLHLSVQQARPPQRSVRSKWSNTTKMKSSRALAEPPDVKEPGGSEAAATDTAPSVSSDEASSVSSDSEGLSDTSGLMVRIKQKAASADEDDVGYTLRYGHDRTERSVRLPGARPRDSGSNALEGRRRTGRNTRQPRTTYMTLFPGQQIHHPSRSDDDTRSLPDLPSLTASLPTLRTTHERRHRSTFPVMAPRARPTTLVWQDLQQPLQRRDIKLSYRYYDFRRLTRPRKRRRKRKTKSRSPSRARAQRRSKASHHAHHIPAPYAYHNSTSHTHHNPASHVHHNAAFHVYHNPASHVHHNPASHVYHNPVSHAHHNPVSHAHHNPVSHAHHNLAPPASSPERARPRRMVAGGGFNVTRMATPPRGEAGARLPTPRGIRMIDVNQLTIGGYRENVAIPRWQASPRRPPITLPTSPPLLRRFLDPHAPLF</sequence>
<feature type="region of interest" description="Disordered" evidence="4">
    <location>
        <begin position="841"/>
        <end position="875"/>
    </location>
</feature>
<gene>
    <name evidence="6" type="primary">AGBL4-L1</name>
    <name evidence="6" type="ORF">Hamer_G025177</name>
</gene>
<feature type="region of interest" description="Disordered" evidence="4">
    <location>
        <begin position="1"/>
        <end position="52"/>
    </location>
</feature>
<dbReference type="PANTHER" id="PTHR12756">
    <property type="entry name" value="CYTOSOLIC CARBOXYPEPTIDASE"/>
    <property type="match status" value="1"/>
</dbReference>
<dbReference type="SUPFAM" id="SSF53187">
    <property type="entry name" value="Zn-dependent exopeptidases"/>
    <property type="match status" value="1"/>
</dbReference>
<feature type="region of interest" description="Disordered" evidence="4">
    <location>
        <begin position="628"/>
        <end position="716"/>
    </location>
</feature>
<evidence type="ECO:0000259" key="5">
    <source>
        <dbReference type="PROSITE" id="PS52035"/>
    </source>
</evidence>
<feature type="compositionally biased region" description="Basic residues" evidence="4">
    <location>
        <begin position="755"/>
        <end position="787"/>
    </location>
</feature>
<comment type="cofactor">
    <cofactor evidence="1">
        <name>Zn(2+)</name>
        <dbReference type="ChEBI" id="CHEBI:29105"/>
    </cofactor>
</comment>
<keyword evidence="6" id="KW-0121">Carboxypeptidase</keyword>
<dbReference type="EMBL" id="JAHLQT010002670">
    <property type="protein sequence ID" value="KAG7176790.1"/>
    <property type="molecule type" value="Genomic_DNA"/>
</dbReference>
<evidence type="ECO:0000313" key="7">
    <source>
        <dbReference type="Proteomes" id="UP000747542"/>
    </source>
</evidence>
<dbReference type="InterPro" id="IPR000834">
    <property type="entry name" value="Peptidase_M14"/>
</dbReference>
<accession>A0A8J5TLA6</accession>
<feature type="domain" description="Peptidase M14" evidence="5">
    <location>
        <begin position="195"/>
        <end position="506"/>
    </location>
</feature>
<dbReference type="GO" id="GO:0004181">
    <property type="term" value="F:metallocarboxypeptidase activity"/>
    <property type="evidence" value="ECO:0007669"/>
    <property type="project" value="InterPro"/>
</dbReference>
<reference evidence="6" key="1">
    <citation type="journal article" date="2021" name="Sci. Adv.">
        <title>The American lobster genome reveals insights on longevity, neural, and immune adaptations.</title>
        <authorList>
            <person name="Polinski J.M."/>
            <person name="Zimin A.V."/>
            <person name="Clark K.F."/>
            <person name="Kohn A.B."/>
            <person name="Sadowski N."/>
            <person name="Timp W."/>
            <person name="Ptitsyn A."/>
            <person name="Khanna P."/>
            <person name="Romanova D.Y."/>
            <person name="Williams P."/>
            <person name="Greenwood S.J."/>
            <person name="Moroz L.L."/>
            <person name="Walt D.R."/>
            <person name="Bodnar A.G."/>
        </authorList>
    </citation>
    <scope>NUCLEOTIDE SEQUENCE</scope>
    <source>
        <strain evidence="6">GMGI-L3</strain>
    </source>
</reference>
<feature type="region of interest" description="Disordered" evidence="4">
    <location>
        <begin position="754"/>
        <end position="787"/>
    </location>
</feature>
<dbReference type="PROSITE" id="PS52035">
    <property type="entry name" value="PEPTIDASE_M14"/>
    <property type="match status" value="1"/>
</dbReference>
<evidence type="ECO:0000256" key="4">
    <source>
        <dbReference type="SAM" id="MobiDB-lite"/>
    </source>
</evidence>
<protein>
    <submittedName>
        <fullName evidence="6">Cytosolic carboxypeptidase 6-like 1</fullName>
    </submittedName>
</protein>
<comment type="caution">
    <text evidence="6">The sequence shown here is derived from an EMBL/GenBank/DDBJ whole genome shotgun (WGS) entry which is preliminary data.</text>
</comment>
<comment type="similarity">
    <text evidence="2 3">Belongs to the peptidase M14 family.</text>
</comment>
<dbReference type="GO" id="GO:0006508">
    <property type="term" value="P:proteolysis"/>
    <property type="evidence" value="ECO:0007669"/>
    <property type="project" value="InterPro"/>
</dbReference>
<feature type="compositionally biased region" description="Basic and acidic residues" evidence="4">
    <location>
        <begin position="629"/>
        <end position="638"/>
    </location>
</feature>
<dbReference type="PANTHER" id="PTHR12756:SF9">
    <property type="entry name" value="CYTOSOLIC CARBOXYPEPTIDASE 6"/>
    <property type="match status" value="1"/>
</dbReference>
<dbReference type="Gene3D" id="3.40.630.10">
    <property type="entry name" value="Zn peptidases"/>
    <property type="match status" value="1"/>
</dbReference>
<dbReference type="Pfam" id="PF00246">
    <property type="entry name" value="Peptidase_M14"/>
    <property type="match status" value="1"/>
</dbReference>
<keyword evidence="6" id="KW-0378">Hydrolase</keyword>
<keyword evidence="6" id="KW-0645">Protease</keyword>
<feature type="region of interest" description="Disordered" evidence="4">
    <location>
        <begin position="534"/>
        <end position="606"/>
    </location>
</feature>
<comment type="caution">
    <text evidence="3">Lacks conserved residue(s) required for the propagation of feature annotation.</text>
</comment>